<sequence>MMLTSGSRPPTRDISVGWSIEESLRSSVASTERTMSGEVRSMTAIR</sequence>
<evidence type="ECO:0000256" key="1">
    <source>
        <dbReference type="SAM" id="MobiDB-lite"/>
    </source>
</evidence>
<feature type="compositionally biased region" description="Polar residues" evidence="1">
    <location>
        <begin position="25"/>
        <end position="34"/>
    </location>
</feature>
<evidence type="ECO:0000313" key="2">
    <source>
        <dbReference type="EMBL" id="CAB4712326.1"/>
    </source>
</evidence>
<reference evidence="2" key="1">
    <citation type="submission" date="2020-05" db="EMBL/GenBank/DDBJ databases">
        <authorList>
            <person name="Chiriac C."/>
            <person name="Salcher M."/>
            <person name="Ghai R."/>
            <person name="Kavagutti S V."/>
        </authorList>
    </citation>
    <scope>NUCLEOTIDE SEQUENCE</scope>
</reference>
<name>A0A6J6QNE7_9ZZZZ</name>
<proteinExistence type="predicted"/>
<dbReference type="EMBL" id="CAEZXR010000178">
    <property type="protein sequence ID" value="CAB4712326.1"/>
    <property type="molecule type" value="Genomic_DNA"/>
</dbReference>
<protein>
    <submittedName>
        <fullName evidence="2">Unannotated protein</fullName>
    </submittedName>
</protein>
<gene>
    <name evidence="2" type="ORF">UFOPK2579_01517</name>
</gene>
<dbReference type="AlphaFoldDB" id="A0A6J6QNE7"/>
<organism evidence="2">
    <name type="scientific">freshwater metagenome</name>
    <dbReference type="NCBI Taxonomy" id="449393"/>
    <lineage>
        <taxon>unclassified sequences</taxon>
        <taxon>metagenomes</taxon>
        <taxon>ecological metagenomes</taxon>
    </lineage>
</organism>
<accession>A0A6J6QNE7</accession>
<feature type="region of interest" description="Disordered" evidence="1">
    <location>
        <begin position="25"/>
        <end position="46"/>
    </location>
</feature>